<comment type="caution">
    <text evidence="2">The sequence shown here is derived from an EMBL/GenBank/DDBJ whole genome shotgun (WGS) entry which is preliminary data.</text>
</comment>
<evidence type="ECO:0008006" key="4">
    <source>
        <dbReference type="Google" id="ProtNLM"/>
    </source>
</evidence>
<organism evidence="2 3">
    <name type="scientific">Candidatus Magasanikbacteria bacterium CG10_big_fil_rev_8_21_14_0_10_40_10</name>
    <dbReference type="NCBI Taxonomy" id="1974648"/>
    <lineage>
        <taxon>Bacteria</taxon>
        <taxon>Candidatus Magasanikiibacteriota</taxon>
    </lineage>
</organism>
<sequence>MISRLIKFVRNFKKDRQGNLLLFALVFGTISFTIVITGISGYAIYENKASIYKHNREQAFQIAEAGINYYRWHLAHNKTDYYDGQGATSTGPYVHDYYDKDGNLIGYYSLNIVAPLSGSTVVTVSSTGWIKDQVNSKRTIQARLGFVSLTDYAFLSNTDVWIGDNEIIHGKFHANGGIRFDGTGDAPITSAKETYYCQAVHGSGCNNTLKPGIWGDGEPQTYWDFPVPAFDFDVVTSKLADIKDGAEESGIYLTSSGLQGWRLRFDANGKVYARKVYSTTCYNGKSVEDKHFNSYCVDIDSYDENPETEYNIPANGYIYVEDTVWVDGTVKGRATIGTSVGKSIIINGNILYDSKDGTNVLGLIAKQDILIPKESPNELEINAAVLAQNGSAQRYYYSGDMKDEITTYGSVITNGIWTWSWVTGGGSVVSGYRYTNSTYDANLTYNPPPGFPVGNEYNLLSWEEVEY</sequence>
<dbReference type="EMBL" id="PFBX01000055">
    <property type="protein sequence ID" value="PIT87042.1"/>
    <property type="molecule type" value="Genomic_DNA"/>
</dbReference>
<keyword evidence="1" id="KW-0472">Membrane</keyword>
<evidence type="ECO:0000313" key="2">
    <source>
        <dbReference type="EMBL" id="PIT87042.1"/>
    </source>
</evidence>
<keyword evidence="1" id="KW-1133">Transmembrane helix</keyword>
<reference evidence="3" key="1">
    <citation type="submission" date="2017-09" db="EMBL/GenBank/DDBJ databases">
        <title>Depth-based differentiation of microbial function through sediment-hosted aquifers and enrichment of novel symbionts in the deep terrestrial subsurface.</title>
        <authorList>
            <person name="Probst A.J."/>
            <person name="Ladd B."/>
            <person name="Jarett J.K."/>
            <person name="Geller-Mcgrath D.E."/>
            <person name="Sieber C.M.K."/>
            <person name="Emerson J.B."/>
            <person name="Anantharaman K."/>
            <person name="Thomas B.C."/>
            <person name="Malmstrom R."/>
            <person name="Stieglmeier M."/>
            <person name="Klingl A."/>
            <person name="Woyke T."/>
            <person name="Ryan C.M."/>
            <person name="Banfield J.F."/>
        </authorList>
    </citation>
    <scope>NUCLEOTIDE SEQUENCE [LARGE SCALE GENOMIC DNA]</scope>
</reference>
<keyword evidence="1" id="KW-0812">Transmembrane</keyword>
<accession>A0A2M6W2M8</accession>
<protein>
    <recommendedName>
        <fullName evidence="4">Type 4 fimbrial biogenesis protein PilX N-terminal domain-containing protein</fullName>
    </recommendedName>
</protein>
<evidence type="ECO:0000256" key="1">
    <source>
        <dbReference type="SAM" id="Phobius"/>
    </source>
</evidence>
<dbReference type="Proteomes" id="UP000231183">
    <property type="component" value="Unassembled WGS sequence"/>
</dbReference>
<evidence type="ECO:0000313" key="3">
    <source>
        <dbReference type="Proteomes" id="UP000231183"/>
    </source>
</evidence>
<name>A0A2M6W2M8_9BACT</name>
<feature type="transmembrane region" description="Helical" evidence="1">
    <location>
        <begin position="20"/>
        <end position="45"/>
    </location>
</feature>
<dbReference type="AlphaFoldDB" id="A0A2M6W2M8"/>
<proteinExistence type="predicted"/>
<gene>
    <name evidence="2" type="ORF">COU31_05140</name>
</gene>